<comment type="function">
    <text evidence="1">The alpha subunit is responsible for the aldol cleavage of indoleglycerol phosphate to indole and glyceraldehyde 3-phosphate.</text>
</comment>
<keyword evidence="7" id="KW-0057">Aromatic amino acid biosynthesis</keyword>
<comment type="caution">
    <text evidence="10">The sequence shown here is derived from an EMBL/GenBank/DDBJ whole genome shotgun (WGS) entry which is preliminary data.</text>
</comment>
<reference evidence="10" key="1">
    <citation type="journal article" date="2015" name="Nature">
        <title>Complex archaea that bridge the gap between prokaryotes and eukaryotes.</title>
        <authorList>
            <person name="Spang A."/>
            <person name="Saw J.H."/>
            <person name="Jorgensen S.L."/>
            <person name="Zaremba-Niedzwiedzka K."/>
            <person name="Martijn J."/>
            <person name="Lind A.E."/>
            <person name="van Eijk R."/>
            <person name="Schleper C."/>
            <person name="Guy L."/>
            <person name="Ettema T.J."/>
        </authorList>
    </citation>
    <scope>NUCLEOTIDE SEQUENCE</scope>
</reference>
<keyword evidence="6" id="KW-0822">Tryptophan biosynthesis</keyword>
<dbReference type="InterPro" id="IPR013785">
    <property type="entry name" value="Aldolase_TIM"/>
</dbReference>
<name>A0A0F9VN86_9ZZZZ</name>
<evidence type="ECO:0000256" key="9">
    <source>
        <dbReference type="ARBA" id="ARBA00049047"/>
    </source>
</evidence>
<evidence type="ECO:0000256" key="5">
    <source>
        <dbReference type="ARBA" id="ARBA00022605"/>
    </source>
</evidence>
<dbReference type="GO" id="GO:0004834">
    <property type="term" value="F:tryptophan synthase activity"/>
    <property type="evidence" value="ECO:0007669"/>
    <property type="project" value="UniProtKB-EC"/>
</dbReference>
<dbReference type="InterPro" id="IPR011060">
    <property type="entry name" value="RibuloseP-bd_barrel"/>
</dbReference>
<evidence type="ECO:0000256" key="1">
    <source>
        <dbReference type="ARBA" id="ARBA00003365"/>
    </source>
</evidence>
<dbReference type="EMBL" id="LAZR01000015">
    <property type="protein sequence ID" value="KKO06586.1"/>
    <property type="molecule type" value="Genomic_DNA"/>
</dbReference>
<dbReference type="AlphaFoldDB" id="A0A0F9VN86"/>
<keyword evidence="8" id="KW-0456">Lyase</keyword>
<dbReference type="UniPathway" id="UPA00035">
    <property type="reaction ID" value="UER00044"/>
</dbReference>
<dbReference type="PANTHER" id="PTHR43406:SF1">
    <property type="entry name" value="TRYPTOPHAN SYNTHASE ALPHA CHAIN, CHLOROPLASTIC"/>
    <property type="match status" value="1"/>
</dbReference>
<keyword evidence="5" id="KW-0028">Amino-acid biosynthesis</keyword>
<sequence length="269" mass="28352">MSSRLDSRFTELKQANRAALVTYICAGDPGYDASLSLLKQLPAAGADIIELGMPFSDPMADGPTIQAAALRALNAGQTQLKTLQMVRDFRAQDSVTPLVLMGYYNPIHRYGAKGFMRDASEAGVDGLLIVDLPAEHDSELGPLAREYGLDMIRMATPTTDATRLPVVLERASGFLYYVSLNGVTGVGQADNAVVARALGRIREHSDLPICVGFGVRTPAQAAAFASAADGVIVGSALVDCIGRADSAKQGVADVLTLVSELAEAIRSAR</sequence>
<dbReference type="Gene3D" id="3.20.20.70">
    <property type="entry name" value="Aldolase class I"/>
    <property type="match status" value="1"/>
</dbReference>
<evidence type="ECO:0000256" key="3">
    <source>
        <dbReference type="ARBA" id="ARBA00011270"/>
    </source>
</evidence>
<evidence type="ECO:0000256" key="6">
    <source>
        <dbReference type="ARBA" id="ARBA00022822"/>
    </source>
</evidence>
<dbReference type="NCBIfam" id="TIGR00262">
    <property type="entry name" value="trpA"/>
    <property type="match status" value="1"/>
</dbReference>
<comment type="subunit">
    <text evidence="3">Tetramer of two alpha and two beta chains.</text>
</comment>
<evidence type="ECO:0000313" key="10">
    <source>
        <dbReference type="EMBL" id="KKO06586.1"/>
    </source>
</evidence>
<evidence type="ECO:0000256" key="8">
    <source>
        <dbReference type="ARBA" id="ARBA00023239"/>
    </source>
</evidence>
<dbReference type="FunFam" id="3.20.20.70:FF:000037">
    <property type="entry name" value="Tryptophan synthase alpha chain"/>
    <property type="match status" value="1"/>
</dbReference>
<protein>
    <recommendedName>
        <fullName evidence="4">tryptophan synthase</fullName>
        <ecNumber evidence="4">4.2.1.20</ecNumber>
    </recommendedName>
</protein>
<comment type="pathway">
    <text evidence="2">Amino-acid biosynthesis; L-tryptophan biosynthesis; L-tryptophan from chorismate: step 5/5.</text>
</comment>
<dbReference type="GO" id="GO:0005829">
    <property type="term" value="C:cytosol"/>
    <property type="evidence" value="ECO:0007669"/>
    <property type="project" value="TreeGrafter"/>
</dbReference>
<comment type="catalytic activity">
    <reaction evidence="9">
        <text>(1S,2R)-1-C-(indol-3-yl)glycerol 3-phosphate + L-serine = D-glyceraldehyde 3-phosphate + L-tryptophan + H2O</text>
        <dbReference type="Rhea" id="RHEA:10532"/>
        <dbReference type="ChEBI" id="CHEBI:15377"/>
        <dbReference type="ChEBI" id="CHEBI:33384"/>
        <dbReference type="ChEBI" id="CHEBI:57912"/>
        <dbReference type="ChEBI" id="CHEBI:58866"/>
        <dbReference type="ChEBI" id="CHEBI:59776"/>
        <dbReference type="EC" id="4.2.1.20"/>
    </reaction>
</comment>
<dbReference type="EC" id="4.2.1.20" evidence="4"/>
<gene>
    <name evidence="10" type="ORF">LCGC14_0063940</name>
</gene>
<dbReference type="PANTHER" id="PTHR43406">
    <property type="entry name" value="TRYPTOPHAN SYNTHASE, ALPHA CHAIN"/>
    <property type="match status" value="1"/>
</dbReference>
<proteinExistence type="inferred from homology"/>
<evidence type="ECO:0000256" key="4">
    <source>
        <dbReference type="ARBA" id="ARBA00012043"/>
    </source>
</evidence>
<dbReference type="InterPro" id="IPR002028">
    <property type="entry name" value="Trp_synthase_suA"/>
</dbReference>
<evidence type="ECO:0000256" key="2">
    <source>
        <dbReference type="ARBA" id="ARBA00004733"/>
    </source>
</evidence>
<organism evidence="10">
    <name type="scientific">marine sediment metagenome</name>
    <dbReference type="NCBI Taxonomy" id="412755"/>
    <lineage>
        <taxon>unclassified sequences</taxon>
        <taxon>metagenomes</taxon>
        <taxon>ecological metagenomes</taxon>
    </lineage>
</organism>
<dbReference type="CDD" id="cd04724">
    <property type="entry name" value="Tryptophan_synthase_alpha"/>
    <property type="match status" value="1"/>
</dbReference>
<dbReference type="InterPro" id="IPR018204">
    <property type="entry name" value="Trp_synthase_alpha_AS"/>
</dbReference>
<accession>A0A0F9VN86</accession>
<evidence type="ECO:0000256" key="7">
    <source>
        <dbReference type="ARBA" id="ARBA00023141"/>
    </source>
</evidence>
<dbReference type="Pfam" id="PF00290">
    <property type="entry name" value="Trp_syntA"/>
    <property type="match status" value="1"/>
</dbReference>
<dbReference type="SUPFAM" id="SSF51366">
    <property type="entry name" value="Ribulose-phoshate binding barrel"/>
    <property type="match status" value="1"/>
</dbReference>
<dbReference type="PROSITE" id="PS00167">
    <property type="entry name" value="TRP_SYNTHASE_ALPHA"/>
    <property type="match status" value="1"/>
</dbReference>
<dbReference type="HAMAP" id="MF_00131">
    <property type="entry name" value="Trp_synth_alpha"/>
    <property type="match status" value="1"/>
</dbReference>